<dbReference type="NCBIfam" id="TIGR02937">
    <property type="entry name" value="sigma70-ECF"/>
    <property type="match status" value="1"/>
</dbReference>
<dbReference type="Pfam" id="PF08281">
    <property type="entry name" value="Sigma70_r4_2"/>
    <property type="match status" value="1"/>
</dbReference>
<dbReference type="AlphaFoldDB" id="A0A327KQR5"/>
<keyword evidence="2" id="KW-0805">Transcription regulation</keyword>
<evidence type="ECO:0000256" key="4">
    <source>
        <dbReference type="ARBA" id="ARBA00023125"/>
    </source>
</evidence>
<keyword evidence="3" id="KW-0731">Sigma factor</keyword>
<dbReference type="Pfam" id="PF04542">
    <property type="entry name" value="Sigma70_r2"/>
    <property type="match status" value="1"/>
</dbReference>
<dbReference type="Gene3D" id="1.10.1740.10">
    <property type="match status" value="1"/>
</dbReference>
<dbReference type="GO" id="GO:0003677">
    <property type="term" value="F:DNA binding"/>
    <property type="evidence" value="ECO:0007669"/>
    <property type="project" value="UniProtKB-KW"/>
</dbReference>
<feature type="domain" description="RNA polymerase sigma factor 70 region 4 type 2" evidence="7">
    <location>
        <begin position="123"/>
        <end position="174"/>
    </location>
</feature>
<evidence type="ECO:0000256" key="2">
    <source>
        <dbReference type="ARBA" id="ARBA00023015"/>
    </source>
</evidence>
<dbReference type="SUPFAM" id="SSF88659">
    <property type="entry name" value="Sigma3 and sigma4 domains of RNA polymerase sigma factors"/>
    <property type="match status" value="1"/>
</dbReference>
<dbReference type="InterPro" id="IPR013324">
    <property type="entry name" value="RNA_pol_sigma_r3/r4-like"/>
</dbReference>
<dbReference type="PANTHER" id="PTHR43133:SF58">
    <property type="entry name" value="ECF RNA POLYMERASE SIGMA FACTOR SIGD"/>
    <property type="match status" value="1"/>
</dbReference>
<keyword evidence="5" id="KW-0804">Transcription</keyword>
<reference evidence="8 9" key="1">
    <citation type="submission" date="2017-07" db="EMBL/GenBank/DDBJ databases">
        <title>Draft Genome Sequences of Select Purple Nonsulfur Bacteria.</title>
        <authorList>
            <person name="Lasarre B."/>
            <person name="Mckinlay J.B."/>
        </authorList>
    </citation>
    <scope>NUCLEOTIDE SEQUENCE [LARGE SCALE GENOMIC DNA]</scope>
    <source>
        <strain evidence="8 9">DSM 5909</strain>
    </source>
</reference>
<keyword evidence="9" id="KW-1185">Reference proteome</keyword>
<organism evidence="8 9">
    <name type="scientific">Rhodoplanes roseus</name>
    <dbReference type="NCBI Taxonomy" id="29409"/>
    <lineage>
        <taxon>Bacteria</taxon>
        <taxon>Pseudomonadati</taxon>
        <taxon>Pseudomonadota</taxon>
        <taxon>Alphaproteobacteria</taxon>
        <taxon>Hyphomicrobiales</taxon>
        <taxon>Nitrobacteraceae</taxon>
        <taxon>Rhodoplanes</taxon>
    </lineage>
</organism>
<comment type="similarity">
    <text evidence="1">Belongs to the sigma-70 factor family. ECF subfamily.</text>
</comment>
<keyword evidence="4" id="KW-0238">DNA-binding</keyword>
<comment type="caution">
    <text evidence="8">The sequence shown here is derived from an EMBL/GenBank/DDBJ whole genome shotgun (WGS) entry which is preliminary data.</text>
</comment>
<dbReference type="GO" id="GO:0016987">
    <property type="term" value="F:sigma factor activity"/>
    <property type="evidence" value="ECO:0007669"/>
    <property type="project" value="UniProtKB-KW"/>
</dbReference>
<dbReference type="InterPro" id="IPR036388">
    <property type="entry name" value="WH-like_DNA-bd_sf"/>
</dbReference>
<dbReference type="SUPFAM" id="SSF88946">
    <property type="entry name" value="Sigma2 domain of RNA polymerase sigma factors"/>
    <property type="match status" value="1"/>
</dbReference>
<dbReference type="InterPro" id="IPR007627">
    <property type="entry name" value="RNA_pol_sigma70_r2"/>
</dbReference>
<protein>
    <submittedName>
        <fullName evidence="8">RNA polymerase subunit sigma</fullName>
    </submittedName>
</protein>
<evidence type="ECO:0000259" key="7">
    <source>
        <dbReference type="Pfam" id="PF08281"/>
    </source>
</evidence>
<dbReference type="Gene3D" id="1.10.10.10">
    <property type="entry name" value="Winged helix-like DNA-binding domain superfamily/Winged helix DNA-binding domain"/>
    <property type="match status" value="1"/>
</dbReference>
<evidence type="ECO:0000313" key="8">
    <source>
        <dbReference type="EMBL" id="RAI40256.1"/>
    </source>
</evidence>
<dbReference type="OrthoDB" id="7041663at2"/>
<feature type="domain" description="RNA polymerase sigma-70 region 2" evidence="6">
    <location>
        <begin position="33"/>
        <end position="96"/>
    </location>
</feature>
<dbReference type="Proteomes" id="UP000249130">
    <property type="component" value="Unassembled WGS sequence"/>
</dbReference>
<dbReference type="NCBIfam" id="NF009165">
    <property type="entry name" value="PRK12512.1"/>
    <property type="match status" value="1"/>
</dbReference>
<dbReference type="InterPro" id="IPR013325">
    <property type="entry name" value="RNA_pol_sigma_r2"/>
</dbReference>
<gene>
    <name evidence="8" type="ORF">CH341_24115</name>
</gene>
<dbReference type="PANTHER" id="PTHR43133">
    <property type="entry name" value="RNA POLYMERASE ECF-TYPE SIGMA FACTO"/>
    <property type="match status" value="1"/>
</dbReference>
<evidence type="ECO:0000259" key="6">
    <source>
        <dbReference type="Pfam" id="PF04542"/>
    </source>
</evidence>
<dbReference type="GO" id="GO:0006352">
    <property type="term" value="P:DNA-templated transcription initiation"/>
    <property type="evidence" value="ECO:0007669"/>
    <property type="project" value="InterPro"/>
</dbReference>
<dbReference type="InterPro" id="IPR013249">
    <property type="entry name" value="RNA_pol_sigma70_r4_t2"/>
</dbReference>
<name>A0A327KQR5_9BRAD</name>
<dbReference type="RefSeq" id="WP_111421560.1">
    <property type="nucleotide sequence ID" value="NZ_NPEX01000241.1"/>
</dbReference>
<dbReference type="InterPro" id="IPR014284">
    <property type="entry name" value="RNA_pol_sigma-70_dom"/>
</dbReference>
<accession>A0A327KQR5</accession>
<evidence type="ECO:0000313" key="9">
    <source>
        <dbReference type="Proteomes" id="UP000249130"/>
    </source>
</evidence>
<dbReference type="EMBL" id="NPEX01000241">
    <property type="protein sequence ID" value="RAI40256.1"/>
    <property type="molecule type" value="Genomic_DNA"/>
</dbReference>
<sequence length="182" mass="19676">MSKDDDDWSRLMRLAMAGDGAAYDRCLRSMASRLRSGVRRAVTRAGLAASDAEDVVQEILLAVHLKRHTWDAARPIGPWLSAIARHKTIDALRRRGGRAGVPLDDIVDILPAPAEEPAIRETELVRALERLPAGERAAVTAIAVDGASFSEAASRLGTSEGALRVALHRGLARLSRTAQERT</sequence>
<evidence type="ECO:0000256" key="3">
    <source>
        <dbReference type="ARBA" id="ARBA00023082"/>
    </source>
</evidence>
<dbReference type="InterPro" id="IPR039425">
    <property type="entry name" value="RNA_pol_sigma-70-like"/>
</dbReference>
<evidence type="ECO:0000256" key="1">
    <source>
        <dbReference type="ARBA" id="ARBA00010641"/>
    </source>
</evidence>
<evidence type="ECO:0000256" key="5">
    <source>
        <dbReference type="ARBA" id="ARBA00023163"/>
    </source>
</evidence>
<proteinExistence type="inferred from homology"/>